<evidence type="ECO:0000313" key="3">
    <source>
        <dbReference type="Proteomes" id="UP000030641"/>
    </source>
</evidence>
<evidence type="ECO:0000313" key="2">
    <source>
        <dbReference type="EMBL" id="KEQ94537.1"/>
    </source>
</evidence>
<evidence type="ECO:0000256" key="1">
    <source>
        <dbReference type="SAM" id="MobiDB-lite"/>
    </source>
</evidence>
<gene>
    <name evidence="2" type="ORF">AUEXF2481DRAFT_283029</name>
</gene>
<dbReference type="InParanoid" id="A0A074YKC8"/>
<reference evidence="2 3" key="1">
    <citation type="journal article" date="2014" name="BMC Genomics">
        <title>Genome sequencing of four Aureobasidium pullulans varieties: biotechnological potential, stress tolerance, and description of new species.</title>
        <authorList>
            <person name="Gostin Ar C."/>
            <person name="Ohm R.A."/>
            <person name="Kogej T."/>
            <person name="Sonjak S."/>
            <person name="Turk M."/>
            <person name="Zajc J."/>
            <person name="Zalar P."/>
            <person name="Grube M."/>
            <person name="Sun H."/>
            <person name="Han J."/>
            <person name="Sharma A."/>
            <person name="Chiniquy J."/>
            <person name="Ngan C.Y."/>
            <person name="Lipzen A."/>
            <person name="Barry K."/>
            <person name="Grigoriev I.V."/>
            <person name="Gunde-Cimerman N."/>
        </authorList>
    </citation>
    <scope>NUCLEOTIDE SEQUENCE [LARGE SCALE GENOMIC DNA]</scope>
    <source>
        <strain evidence="2 3">EXF-2481</strain>
    </source>
</reference>
<dbReference type="GeneID" id="25363690"/>
<sequence length="156" mass="17039">MGMLESAVTLPPLWGRVRGSSNEPSPLLVHNLGWSSSASCQSPARRTCSKGFAETGSDVGEGMATRGHGSRLLLPGRHSDKLCEDQEASCPRVSNRQAAKVGGRGPMERAPRGIRSPKRLFRRQSANSRASKRNLPLGSRRVHDALKPIKLSFEWR</sequence>
<dbReference type="OrthoDB" id="3963036at2759"/>
<dbReference type="EMBL" id="KL584762">
    <property type="protein sequence ID" value="KEQ94537.1"/>
    <property type="molecule type" value="Genomic_DNA"/>
</dbReference>
<organism evidence="2 3">
    <name type="scientific">Aureobasidium subglaciale (strain EXF-2481)</name>
    <name type="common">Aureobasidium pullulans var. subglaciale</name>
    <dbReference type="NCBI Taxonomy" id="1043005"/>
    <lineage>
        <taxon>Eukaryota</taxon>
        <taxon>Fungi</taxon>
        <taxon>Dikarya</taxon>
        <taxon>Ascomycota</taxon>
        <taxon>Pezizomycotina</taxon>
        <taxon>Dothideomycetes</taxon>
        <taxon>Dothideomycetidae</taxon>
        <taxon>Dothideales</taxon>
        <taxon>Saccotheciaceae</taxon>
        <taxon>Aureobasidium</taxon>
    </lineage>
</organism>
<accession>A0A074YKC8</accession>
<keyword evidence="3" id="KW-1185">Reference proteome</keyword>
<name>A0A074YKC8_AURSE</name>
<dbReference type="AlphaFoldDB" id="A0A074YKC8"/>
<protein>
    <submittedName>
        <fullName evidence="2">Uncharacterized protein</fullName>
    </submittedName>
</protein>
<proteinExistence type="predicted"/>
<feature type="region of interest" description="Disordered" evidence="1">
    <location>
        <begin position="50"/>
        <end position="69"/>
    </location>
</feature>
<dbReference type="HOGENOM" id="CLU_1686214_0_0_1"/>
<dbReference type="Proteomes" id="UP000030641">
    <property type="component" value="Unassembled WGS sequence"/>
</dbReference>
<feature type="region of interest" description="Disordered" evidence="1">
    <location>
        <begin position="85"/>
        <end position="134"/>
    </location>
</feature>
<dbReference type="RefSeq" id="XP_013343039.1">
    <property type="nucleotide sequence ID" value="XM_013487585.1"/>
</dbReference>